<dbReference type="EMBL" id="JAHHHD010000022">
    <property type="protein sequence ID" value="MBW4660559.1"/>
    <property type="molecule type" value="Genomic_DNA"/>
</dbReference>
<proteinExistence type="predicted"/>
<sequence>MSDKAIYDHVDHLPTGGMTVMALKSLDWVIPGQWQNLVGFEKTITAVTGETDPALIKQIGDRAVTLYNDKHEGYQRALWLYQTVDAASGALGAAALANKVGQDISFLGILKNLTPKPEKAQSIDLCVKLVVELVAFCQINGIPGDSIGDFLSALKDYGGESLMRMAALVCFDGLIPLGPDFASKGLSVIKGMSPSDLEHNQTFKGVRELIPGGNSAGQLGFITESFESTKGWMDNFVSSKALTPDRVVDNLSKFVDISKDKLDYLGAFLDMYVKYYQHTGIQTLAHRLIERSVAEI</sequence>
<dbReference type="AlphaFoldDB" id="A0A951UP92"/>
<gene>
    <name evidence="1" type="ORF">KME15_17955</name>
</gene>
<reference evidence="1" key="2">
    <citation type="journal article" date="2022" name="Microbiol. Resour. Announc.">
        <title>Metagenome Sequencing to Explore Phylogenomics of Terrestrial Cyanobacteria.</title>
        <authorList>
            <person name="Ward R.D."/>
            <person name="Stajich J.E."/>
            <person name="Johansen J.R."/>
            <person name="Huntemann M."/>
            <person name="Clum A."/>
            <person name="Foster B."/>
            <person name="Foster B."/>
            <person name="Roux S."/>
            <person name="Palaniappan K."/>
            <person name="Varghese N."/>
            <person name="Mukherjee S."/>
            <person name="Reddy T.B.K."/>
            <person name="Daum C."/>
            <person name="Copeland A."/>
            <person name="Chen I.A."/>
            <person name="Ivanova N.N."/>
            <person name="Kyrpides N.C."/>
            <person name="Shapiro N."/>
            <person name="Eloe-Fadrosh E.A."/>
            <person name="Pietrasiak N."/>
        </authorList>
    </citation>
    <scope>NUCLEOTIDE SEQUENCE</scope>
    <source>
        <strain evidence="1">UHER 2000/2452</strain>
    </source>
</reference>
<accession>A0A951UP92</accession>
<name>A0A951UP92_9CYAN</name>
<evidence type="ECO:0000313" key="2">
    <source>
        <dbReference type="Proteomes" id="UP000757435"/>
    </source>
</evidence>
<reference evidence="1" key="1">
    <citation type="submission" date="2021-05" db="EMBL/GenBank/DDBJ databases">
        <authorList>
            <person name="Pietrasiak N."/>
            <person name="Ward R."/>
            <person name="Stajich J.E."/>
            <person name="Kurbessoian T."/>
        </authorList>
    </citation>
    <scope>NUCLEOTIDE SEQUENCE</scope>
    <source>
        <strain evidence="1">UHER 2000/2452</strain>
    </source>
</reference>
<protein>
    <submittedName>
        <fullName evidence="1">Uncharacterized protein</fullName>
    </submittedName>
</protein>
<dbReference type="Proteomes" id="UP000757435">
    <property type="component" value="Unassembled WGS sequence"/>
</dbReference>
<organism evidence="1 2">
    <name type="scientific">Drouetiella hepatica Uher 2000/2452</name>
    <dbReference type="NCBI Taxonomy" id="904376"/>
    <lineage>
        <taxon>Bacteria</taxon>
        <taxon>Bacillati</taxon>
        <taxon>Cyanobacteriota</taxon>
        <taxon>Cyanophyceae</taxon>
        <taxon>Oculatellales</taxon>
        <taxon>Oculatellaceae</taxon>
        <taxon>Drouetiella</taxon>
    </lineage>
</organism>
<evidence type="ECO:0000313" key="1">
    <source>
        <dbReference type="EMBL" id="MBW4660559.1"/>
    </source>
</evidence>
<comment type="caution">
    <text evidence="1">The sequence shown here is derived from an EMBL/GenBank/DDBJ whole genome shotgun (WGS) entry which is preliminary data.</text>
</comment>